<dbReference type="InterPro" id="IPR002913">
    <property type="entry name" value="START_lipid-bd_dom"/>
</dbReference>
<comment type="caution">
    <text evidence="3">The sequence shown here is derived from an EMBL/GenBank/DDBJ whole genome shotgun (WGS) entry which is preliminary data.</text>
</comment>
<sequence length="214" mass="24071">MYKKLTLLLLLVVQFASARTDGNWNLDKDDDGIKVYTRNIANSKVKAIKVECYLDATPSQLVSVIMDINNGDDWVYHTSSSYIVKQVSPAEIYYYSLVKVPWPVKNRDFIAHIKVSQNPTTKVVTVDAPCVADMVPRKSGIVRIEESSGQWVITPADAGRVKVCYTLHTDPGGDVPAWLTNMFIAQGPMESFKKLKVQLQKPVYKNVRLSYIVD</sequence>
<evidence type="ECO:0000259" key="2">
    <source>
        <dbReference type="PROSITE" id="PS50848"/>
    </source>
</evidence>
<dbReference type="PANTHER" id="PTHR19308:SF14">
    <property type="entry name" value="START DOMAIN-CONTAINING PROTEIN"/>
    <property type="match status" value="1"/>
</dbReference>
<accession>A0ABP7QA68</accession>
<feature type="domain" description="START" evidence="2">
    <location>
        <begin position="24"/>
        <end position="204"/>
    </location>
</feature>
<feature type="signal peptide" evidence="1">
    <location>
        <begin position="1"/>
        <end position="18"/>
    </location>
</feature>
<dbReference type="PROSITE" id="PS50848">
    <property type="entry name" value="START"/>
    <property type="match status" value="1"/>
</dbReference>
<dbReference type="InterPro" id="IPR051213">
    <property type="entry name" value="START_lipid_transfer"/>
</dbReference>
<dbReference type="PIRSF" id="PIRSF039033">
    <property type="entry name" value="START_dom"/>
    <property type="match status" value="1"/>
</dbReference>
<reference evidence="4" key="1">
    <citation type="journal article" date="2019" name="Int. J. Syst. Evol. Microbiol.">
        <title>The Global Catalogue of Microorganisms (GCM) 10K type strain sequencing project: providing services to taxonomists for standard genome sequencing and annotation.</title>
        <authorList>
            <consortium name="The Broad Institute Genomics Platform"/>
            <consortium name="The Broad Institute Genome Sequencing Center for Infectious Disease"/>
            <person name="Wu L."/>
            <person name="Ma J."/>
        </authorList>
    </citation>
    <scope>NUCLEOTIDE SEQUENCE [LARGE SCALE GENOMIC DNA]</scope>
    <source>
        <strain evidence="4">JCM 16601</strain>
    </source>
</reference>
<dbReference type="SMART" id="SM00234">
    <property type="entry name" value="START"/>
    <property type="match status" value="1"/>
</dbReference>
<dbReference type="Proteomes" id="UP001500742">
    <property type="component" value="Unassembled WGS sequence"/>
</dbReference>
<evidence type="ECO:0000313" key="4">
    <source>
        <dbReference type="Proteomes" id="UP001500742"/>
    </source>
</evidence>
<dbReference type="EMBL" id="BAAAZC010000025">
    <property type="protein sequence ID" value="GAA3979169.1"/>
    <property type="molecule type" value="Genomic_DNA"/>
</dbReference>
<keyword evidence="1" id="KW-0732">Signal</keyword>
<organism evidence="3 4">
    <name type="scientific">Mucilaginibacter dorajii</name>
    <dbReference type="NCBI Taxonomy" id="692994"/>
    <lineage>
        <taxon>Bacteria</taxon>
        <taxon>Pseudomonadati</taxon>
        <taxon>Bacteroidota</taxon>
        <taxon>Sphingobacteriia</taxon>
        <taxon>Sphingobacteriales</taxon>
        <taxon>Sphingobacteriaceae</taxon>
        <taxon>Mucilaginibacter</taxon>
    </lineage>
</organism>
<evidence type="ECO:0000313" key="3">
    <source>
        <dbReference type="EMBL" id="GAA3979169.1"/>
    </source>
</evidence>
<proteinExistence type="predicted"/>
<keyword evidence="4" id="KW-1185">Reference proteome</keyword>
<dbReference type="RefSeq" id="WP_259088073.1">
    <property type="nucleotide sequence ID" value="NZ_BAAAZC010000025.1"/>
</dbReference>
<protein>
    <submittedName>
        <fullName evidence="3">START domain-containing protein</fullName>
    </submittedName>
</protein>
<dbReference type="PANTHER" id="PTHR19308">
    <property type="entry name" value="PHOSPHATIDYLCHOLINE TRANSFER PROTEIN"/>
    <property type="match status" value="1"/>
</dbReference>
<gene>
    <name evidence="3" type="ORF">GCM10022210_32770</name>
</gene>
<feature type="chain" id="PRO_5045274456" evidence="1">
    <location>
        <begin position="19"/>
        <end position="214"/>
    </location>
</feature>
<dbReference type="Gene3D" id="3.30.530.20">
    <property type="match status" value="1"/>
</dbReference>
<dbReference type="InterPro" id="IPR023393">
    <property type="entry name" value="START-like_dom_sf"/>
</dbReference>
<dbReference type="Pfam" id="PF01852">
    <property type="entry name" value="START"/>
    <property type="match status" value="1"/>
</dbReference>
<evidence type="ECO:0000256" key="1">
    <source>
        <dbReference type="SAM" id="SignalP"/>
    </source>
</evidence>
<dbReference type="InterPro" id="IPR028347">
    <property type="entry name" value="START_dom_prot"/>
</dbReference>
<dbReference type="SUPFAM" id="SSF55961">
    <property type="entry name" value="Bet v1-like"/>
    <property type="match status" value="1"/>
</dbReference>
<name>A0ABP7QA68_9SPHI</name>